<dbReference type="EMBL" id="JH002097">
    <property type="protein sequence ID" value="EGW04723.1"/>
    <property type="molecule type" value="Genomic_DNA"/>
</dbReference>
<gene>
    <name evidence="1" type="ORF">I79_021861</name>
</gene>
<dbReference type="Proteomes" id="UP000001075">
    <property type="component" value="Unassembled WGS sequence"/>
</dbReference>
<evidence type="ECO:0000313" key="1">
    <source>
        <dbReference type="EMBL" id="EGW04723.1"/>
    </source>
</evidence>
<sequence>MCSLECGVDGFRSPKTATASWISGVFVWISSRDIAGVGACIHKALRWVCISQGLRNSSQQVVFL</sequence>
<organism evidence="1 2">
    <name type="scientific">Cricetulus griseus</name>
    <name type="common">Chinese hamster</name>
    <name type="synonym">Cricetulus barabensis griseus</name>
    <dbReference type="NCBI Taxonomy" id="10029"/>
    <lineage>
        <taxon>Eukaryota</taxon>
        <taxon>Metazoa</taxon>
        <taxon>Chordata</taxon>
        <taxon>Craniata</taxon>
        <taxon>Vertebrata</taxon>
        <taxon>Euteleostomi</taxon>
        <taxon>Mammalia</taxon>
        <taxon>Eutheria</taxon>
        <taxon>Euarchontoglires</taxon>
        <taxon>Glires</taxon>
        <taxon>Rodentia</taxon>
        <taxon>Myomorpha</taxon>
        <taxon>Muroidea</taxon>
        <taxon>Cricetidae</taxon>
        <taxon>Cricetinae</taxon>
        <taxon>Cricetulus</taxon>
    </lineage>
</organism>
<dbReference type="InParanoid" id="G3IDS8"/>
<accession>G3IDS8</accession>
<evidence type="ECO:0000313" key="2">
    <source>
        <dbReference type="Proteomes" id="UP000001075"/>
    </source>
</evidence>
<reference evidence="2" key="1">
    <citation type="journal article" date="2011" name="Nat. Biotechnol.">
        <title>The genomic sequence of the Chinese hamster ovary (CHO)-K1 cell line.</title>
        <authorList>
            <person name="Xu X."/>
            <person name="Nagarajan H."/>
            <person name="Lewis N.E."/>
            <person name="Pan S."/>
            <person name="Cai Z."/>
            <person name="Liu X."/>
            <person name="Chen W."/>
            <person name="Xie M."/>
            <person name="Wang W."/>
            <person name="Hammond S."/>
            <person name="Andersen M.R."/>
            <person name="Neff N."/>
            <person name="Passarelli B."/>
            <person name="Koh W."/>
            <person name="Fan H.C."/>
            <person name="Wang J."/>
            <person name="Gui Y."/>
            <person name="Lee K.H."/>
            <person name="Betenbaugh M.J."/>
            <person name="Quake S.R."/>
            <person name="Famili I."/>
            <person name="Palsson B.O."/>
            <person name="Wang J."/>
        </authorList>
    </citation>
    <scope>NUCLEOTIDE SEQUENCE [LARGE SCALE GENOMIC DNA]</scope>
    <source>
        <strain evidence="2">CHO K1 cell line</strain>
    </source>
</reference>
<dbReference type="AlphaFoldDB" id="G3IDS8"/>
<name>G3IDS8_CRIGR</name>
<proteinExistence type="predicted"/>
<protein>
    <submittedName>
        <fullName evidence="1">Uncharacterized protein</fullName>
    </submittedName>
</protein>